<dbReference type="Proteomes" id="UP000609879">
    <property type="component" value="Unassembled WGS sequence"/>
</dbReference>
<accession>A0ABQ3XY98</accession>
<keyword evidence="2" id="KW-1185">Reference proteome</keyword>
<name>A0ABQ3XY98_9ACTN</name>
<proteinExistence type="predicted"/>
<dbReference type="InterPro" id="IPR036689">
    <property type="entry name" value="ESAT-6-like_sf"/>
</dbReference>
<dbReference type="EMBL" id="BOMI01000021">
    <property type="protein sequence ID" value="GID72711.1"/>
    <property type="molecule type" value="Genomic_DNA"/>
</dbReference>
<dbReference type="Gene3D" id="1.10.287.1060">
    <property type="entry name" value="ESAT-6-like"/>
    <property type="match status" value="1"/>
</dbReference>
<organism evidence="1 2">
    <name type="scientific">Paractinoplanes deccanensis</name>
    <dbReference type="NCBI Taxonomy" id="113561"/>
    <lineage>
        <taxon>Bacteria</taxon>
        <taxon>Bacillati</taxon>
        <taxon>Actinomycetota</taxon>
        <taxon>Actinomycetes</taxon>
        <taxon>Micromonosporales</taxon>
        <taxon>Micromonosporaceae</taxon>
        <taxon>Paractinoplanes</taxon>
    </lineage>
</organism>
<protein>
    <submittedName>
        <fullName evidence="1">Uncharacterized protein</fullName>
    </submittedName>
</protein>
<gene>
    <name evidence="1" type="ORF">Ade02nite_13520</name>
</gene>
<dbReference type="SUPFAM" id="SSF140453">
    <property type="entry name" value="EsxAB dimer-like"/>
    <property type="match status" value="1"/>
</dbReference>
<sequence length="385" mass="42454">MTSHPLVSGPIEQPKSAWAGVWLAEDIELIARGVQNKSWVDGSLGAVGAGLDGLALASDPVGALLQYGIAWLIEHVKPLSEALDWLAGDPAAIAGHAQTWRNVAQSVRAESDELARAVRFDLTEWQGAASDAYRIWADRRDQSLDAVARASDTMALITEGAGLLIATVRMMVRDAVATVVSRLIVYAGELLASLGTATPLVVEQVATLCASWAAKIARWLKDLLSSLRNLGTMVRRLGEIIQDLIARLRGSRGLERGLFREGDGIVRNGKKILMSRDNVLALAKKYAIDMEDVTFSIDKFRRGGGPGKEFYGATMPDGEIKLARDAFMDEEQLARTLAHERFHLDELRNGLPFPWTEQARKAYEARAYAYEERWWQEHKHLLEGE</sequence>
<comment type="caution">
    <text evidence="1">The sequence shown here is derived from an EMBL/GenBank/DDBJ whole genome shotgun (WGS) entry which is preliminary data.</text>
</comment>
<evidence type="ECO:0000313" key="1">
    <source>
        <dbReference type="EMBL" id="GID72711.1"/>
    </source>
</evidence>
<dbReference type="RefSeq" id="WP_203760650.1">
    <property type="nucleotide sequence ID" value="NZ_BAAABO010000006.1"/>
</dbReference>
<dbReference type="SUPFAM" id="SSF142764">
    <property type="entry name" value="YgbK-like"/>
    <property type="match status" value="1"/>
</dbReference>
<reference evidence="1 2" key="1">
    <citation type="submission" date="2021-01" db="EMBL/GenBank/DDBJ databases">
        <title>Whole genome shotgun sequence of Actinoplanes deccanensis NBRC 13994.</title>
        <authorList>
            <person name="Komaki H."/>
            <person name="Tamura T."/>
        </authorList>
    </citation>
    <scope>NUCLEOTIDE SEQUENCE [LARGE SCALE GENOMIC DNA]</scope>
    <source>
        <strain evidence="1 2">NBRC 13994</strain>
    </source>
</reference>
<evidence type="ECO:0000313" key="2">
    <source>
        <dbReference type="Proteomes" id="UP000609879"/>
    </source>
</evidence>